<evidence type="ECO:0000313" key="2">
    <source>
        <dbReference type="EMBL" id="KAK0717022.1"/>
    </source>
</evidence>
<dbReference type="RefSeq" id="XP_060295815.1">
    <property type="nucleotide sequence ID" value="XM_060441883.1"/>
</dbReference>
<dbReference type="Proteomes" id="UP001172101">
    <property type="component" value="Unassembled WGS sequence"/>
</dbReference>
<proteinExistence type="predicted"/>
<gene>
    <name evidence="2" type="ORF">B0T26DRAFT_708142</name>
</gene>
<comment type="caution">
    <text evidence="2">The sequence shown here is derived from an EMBL/GenBank/DDBJ whole genome shotgun (WGS) entry which is preliminary data.</text>
</comment>
<organism evidence="2 3">
    <name type="scientific">Lasiosphaeria miniovina</name>
    <dbReference type="NCBI Taxonomy" id="1954250"/>
    <lineage>
        <taxon>Eukaryota</taxon>
        <taxon>Fungi</taxon>
        <taxon>Dikarya</taxon>
        <taxon>Ascomycota</taxon>
        <taxon>Pezizomycotina</taxon>
        <taxon>Sordariomycetes</taxon>
        <taxon>Sordariomycetidae</taxon>
        <taxon>Sordariales</taxon>
        <taxon>Lasiosphaeriaceae</taxon>
        <taxon>Lasiosphaeria</taxon>
    </lineage>
</organism>
<dbReference type="AlphaFoldDB" id="A0AA40DXA4"/>
<name>A0AA40DXA4_9PEZI</name>
<dbReference type="GeneID" id="85325153"/>
<feature type="region of interest" description="Disordered" evidence="1">
    <location>
        <begin position="131"/>
        <end position="154"/>
    </location>
</feature>
<evidence type="ECO:0000256" key="1">
    <source>
        <dbReference type="SAM" id="MobiDB-lite"/>
    </source>
</evidence>
<dbReference type="EMBL" id="JAUIRO010000004">
    <property type="protein sequence ID" value="KAK0717022.1"/>
    <property type="molecule type" value="Genomic_DNA"/>
</dbReference>
<sequence>MIDQLRRSENGFRSGSGPLASSVSVLATSKKDQENSGWSRVVRPLDGSILGPRFLKLYLGNGFCPMLPAVTQPDALDTGYLAKEQVKCSSRQGGRGAAGKKMAQGRAQSESCLSAVPQPYINSRLCSHAGTLSTSPSSQDPGPGQLSRGDASPSGKTELGSVSLVCVCFLHLVSSGVHAAIAVRGLFAFAWVSVVSRSVPLVWCLRRVQEKFQASHQA</sequence>
<keyword evidence="3" id="KW-1185">Reference proteome</keyword>
<protein>
    <submittedName>
        <fullName evidence="2">Uncharacterized protein</fullName>
    </submittedName>
</protein>
<reference evidence="2" key="1">
    <citation type="submission" date="2023-06" db="EMBL/GenBank/DDBJ databases">
        <title>Genome-scale phylogeny and comparative genomics of the fungal order Sordariales.</title>
        <authorList>
            <consortium name="Lawrence Berkeley National Laboratory"/>
            <person name="Hensen N."/>
            <person name="Bonometti L."/>
            <person name="Westerberg I."/>
            <person name="Brannstrom I.O."/>
            <person name="Guillou S."/>
            <person name="Cros-Aarteil S."/>
            <person name="Calhoun S."/>
            <person name="Haridas S."/>
            <person name="Kuo A."/>
            <person name="Mondo S."/>
            <person name="Pangilinan J."/>
            <person name="Riley R."/>
            <person name="LaButti K."/>
            <person name="Andreopoulos B."/>
            <person name="Lipzen A."/>
            <person name="Chen C."/>
            <person name="Yanf M."/>
            <person name="Daum C."/>
            <person name="Ng V."/>
            <person name="Clum A."/>
            <person name="Steindorff A."/>
            <person name="Ohm R."/>
            <person name="Martin F."/>
            <person name="Silar P."/>
            <person name="Natvig D."/>
            <person name="Lalanne C."/>
            <person name="Gautier V."/>
            <person name="Ament-velasquez S.L."/>
            <person name="Kruys A."/>
            <person name="Hutchinson M.I."/>
            <person name="Powell A.J."/>
            <person name="Barry K."/>
            <person name="Miller A.N."/>
            <person name="Grigoriev I.V."/>
            <person name="Debuchy R."/>
            <person name="Gladieux P."/>
            <person name="Thoren M.H."/>
            <person name="Johannesson H."/>
        </authorList>
    </citation>
    <scope>NUCLEOTIDE SEQUENCE</scope>
    <source>
        <strain evidence="2">SMH2392-1A</strain>
    </source>
</reference>
<accession>A0AA40DXA4</accession>
<evidence type="ECO:0000313" key="3">
    <source>
        <dbReference type="Proteomes" id="UP001172101"/>
    </source>
</evidence>
<feature type="compositionally biased region" description="Polar residues" evidence="1">
    <location>
        <begin position="131"/>
        <end position="140"/>
    </location>
</feature>